<feature type="non-terminal residue" evidence="2">
    <location>
        <position position="1"/>
    </location>
</feature>
<dbReference type="EMBL" id="BGPR01203707">
    <property type="protein sequence ID" value="GBN24671.1"/>
    <property type="molecule type" value="Genomic_DNA"/>
</dbReference>
<evidence type="ECO:0000313" key="4">
    <source>
        <dbReference type="EMBL" id="GBN24671.1"/>
    </source>
</evidence>
<comment type="caution">
    <text evidence="2">The sequence shown here is derived from an EMBL/GenBank/DDBJ whole genome shotgun (WGS) entry which is preliminary data.</text>
</comment>
<dbReference type="EMBL" id="BGPR01083395">
    <property type="protein sequence ID" value="GBL91218.1"/>
    <property type="molecule type" value="Genomic_DNA"/>
</dbReference>
<evidence type="ECO:0000313" key="2">
    <source>
        <dbReference type="EMBL" id="GBL91225.1"/>
    </source>
</evidence>
<dbReference type="EMBL" id="BGPR01203742">
    <property type="protein sequence ID" value="GBN24756.1"/>
    <property type="molecule type" value="Genomic_DNA"/>
</dbReference>
<dbReference type="EMBL" id="BGPR01203731">
    <property type="protein sequence ID" value="GBN24725.1"/>
    <property type="molecule type" value="Genomic_DNA"/>
</dbReference>
<accession>A0A4Y2BIK3</accession>
<dbReference type="Proteomes" id="UP000499080">
    <property type="component" value="Unassembled WGS sequence"/>
</dbReference>
<evidence type="ECO:0000313" key="5">
    <source>
        <dbReference type="EMBL" id="GBN24725.1"/>
    </source>
</evidence>
<evidence type="ECO:0000313" key="6">
    <source>
        <dbReference type="EMBL" id="GBN24756.1"/>
    </source>
</evidence>
<evidence type="ECO:0000313" key="7">
    <source>
        <dbReference type="Proteomes" id="UP000499080"/>
    </source>
</evidence>
<proteinExistence type="predicted"/>
<protein>
    <submittedName>
        <fullName evidence="2">Uncharacterized protein</fullName>
    </submittedName>
</protein>
<keyword evidence="7" id="KW-1185">Reference proteome</keyword>
<evidence type="ECO:0000313" key="1">
    <source>
        <dbReference type="EMBL" id="GBL91218.1"/>
    </source>
</evidence>
<sequence length="71" mass="7512">HANPGRNNGGHRILHPAPAGLVSYSGHVPAIVPGGLNVLIVFDVGRIYNAGREMEANPVPEQIWTFVGLSC</sequence>
<reference evidence="2 7" key="1">
    <citation type="journal article" date="2019" name="Sci. Rep.">
        <title>Orb-weaving spider Araneus ventricosus genome elucidates the spidroin gene catalogue.</title>
        <authorList>
            <person name="Kono N."/>
            <person name="Nakamura H."/>
            <person name="Ohtoshi R."/>
            <person name="Moran D.A.P."/>
            <person name="Shinohara A."/>
            <person name="Yoshida Y."/>
            <person name="Fujiwara M."/>
            <person name="Mori M."/>
            <person name="Tomita M."/>
            <person name="Arakawa K."/>
        </authorList>
    </citation>
    <scope>NUCLEOTIDE SEQUENCE [LARGE SCALE GENOMIC DNA]</scope>
</reference>
<name>A0A4Y2BIK3_ARAVE</name>
<evidence type="ECO:0000313" key="3">
    <source>
        <dbReference type="EMBL" id="GBL91266.1"/>
    </source>
</evidence>
<organism evidence="2 7">
    <name type="scientific">Araneus ventricosus</name>
    <name type="common">Orbweaver spider</name>
    <name type="synonym">Epeira ventricosa</name>
    <dbReference type="NCBI Taxonomy" id="182803"/>
    <lineage>
        <taxon>Eukaryota</taxon>
        <taxon>Metazoa</taxon>
        <taxon>Ecdysozoa</taxon>
        <taxon>Arthropoda</taxon>
        <taxon>Chelicerata</taxon>
        <taxon>Arachnida</taxon>
        <taxon>Araneae</taxon>
        <taxon>Araneomorphae</taxon>
        <taxon>Entelegynae</taxon>
        <taxon>Araneoidea</taxon>
        <taxon>Araneidae</taxon>
        <taxon>Araneus</taxon>
    </lineage>
</organism>
<gene>
    <name evidence="6" type="ORF">AVEN_121107_1</name>
    <name evidence="3" type="ORF">AVEN_146358_1</name>
    <name evidence="1" type="ORF">AVEN_19496_1</name>
    <name evidence="2" type="ORF">AVEN_22239_1</name>
    <name evidence="4" type="ORF">AVEN_239722_1</name>
    <name evidence="5" type="ORF">AVEN_66511_1</name>
</gene>
<dbReference type="EMBL" id="BGPR01083407">
    <property type="protein sequence ID" value="GBL91266.1"/>
    <property type="molecule type" value="Genomic_DNA"/>
</dbReference>
<dbReference type="AlphaFoldDB" id="A0A4Y2BIK3"/>
<dbReference type="EMBL" id="BGPR01083396">
    <property type="protein sequence ID" value="GBL91225.1"/>
    <property type="molecule type" value="Genomic_DNA"/>
</dbReference>